<dbReference type="Proteomes" id="UP000256964">
    <property type="component" value="Unassembled WGS sequence"/>
</dbReference>
<accession>A0A371CW25</accession>
<sequence length="236" mass="26231">MTASAAQHSQSSSSMLRFSPYQRVEEYHNSLHRPMRQAARRTRELGLTSRLFEGGALDSQITDSQFVRELLTCEKQQEHCHVDPAPERDVSPLESQQQSNKDVDLDATCVAWPDQLSDDGPCENKDSDTTGPGVEDSRTVAPQATLPSPSASDSAWHSNISLRHLLQLLTPAERAILREIGIALVQSRQEIEQQQAQESAILSSRCRSLEYRISQLEGALQYAGVESPIEESSQFV</sequence>
<proteinExistence type="predicted"/>
<feature type="compositionally biased region" description="Basic and acidic residues" evidence="1">
    <location>
        <begin position="79"/>
        <end position="91"/>
    </location>
</feature>
<dbReference type="AlphaFoldDB" id="A0A371CW25"/>
<reference evidence="2 3" key="1">
    <citation type="journal article" date="2018" name="Biotechnol. Biofuels">
        <title>Integrative visual omics of the white-rot fungus Polyporus brumalis exposes the biotechnological potential of its oxidative enzymes for delignifying raw plant biomass.</title>
        <authorList>
            <person name="Miyauchi S."/>
            <person name="Rancon A."/>
            <person name="Drula E."/>
            <person name="Hage H."/>
            <person name="Chaduli D."/>
            <person name="Favel A."/>
            <person name="Grisel S."/>
            <person name="Henrissat B."/>
            <person name="Herpoel-Gimbert I."/>
            <person name="Ruiz-Duenas F.J."/>
            <person name="Chevret D."/>
            <person name="Hainaut M."/>
            <person name="Lin J."/>
            <person name="Wang M."/>
            <person name="Pangilinan J."/>
            <person name="Lipzen A."/>
            <person name="Lesage-Meessen L."/>
            <person name="Navarro D."/>
            <person name="Riley R."/>
            <person name="Grigoriev I.V."/>
            <person name="Zhou S."/>
            <person name="Raouche S."/>
            <person name="Rosso M.N."/>
        </authorList>
    </citation>
    <scope>NUCLEOTIDE SEQUENCE [LARGE SCALE GENOMIC DNA]</scope>
    <source>
        <strain evidence="2 3">BRFM 1820</strain>
    </source>
</reference>
<evidence type="ECO:0000313" key="3">
    <source>
        <dbReference type="Proteomes" id="UP000256964"/>
    </source>
</evidence>
<protein>
    <submittedName>
        <fullName evidence="2">Uncharacterized protein</fullName>
    </submittedName>
</protein>
<organism evidence="2 3">
    <name type="scientific">Lentinus brumalis</name>
    <dbReference type="NCBI Taxonomy" id="2498619"/>
    <lineage>
        <taxon>Eukaryota</taxon>
        <taxon>Fungi</taxon>
        <taxon>Dikarya</taxon>
        <taxon>Basidiomycota</taxon>
        <taxon>Agaricomycotina</taxon>
        <taxon>Agaricomycetes</taxon>
        <taxon>Polyporales</taxon>
        <taxon>Polyporaceae</taxon>
        <taxon>Lentinus</taxon>
    </lineage>
</organism>
<feature type="region of interest" description="Disordered" evidence="1">
    <location>
        <begin position="79"/>
        <end position="153"/>
    </location>
</feature>
<name>A0A371CW25_9APHY</name>
<evidence type="ECO:0000313" key="2">
    <source>
        <dbReference type="EMBL" id="RDX44484.1"/>
    </source>
</evidence>
<dbReference type="EMBL" id="KZ857449">
    <property type="protein sequence ID" value="RDX44484.1"/>
    <property type="molecule type" value="Genomic_DNA"/>
</dbReference>
<dbReference type="OrthoDB" id="2756471at2759"/>
<evidence type="ECO:0000256" key="1">
    <source>
        <dbReference type="SAM" id="MobiDB-lite"/>
    </source>
</evidence>
<gene>
    <name evidence="2" type="ORF">OH76DRAFT_1559688</name>
</gene>
<keyword evidence="3" id="KW-1185">Reference proteome</keyword>
<feature type="compositionally biased region" description="Polar residues" evidence="1">
    <location>
        <begin position="140"/>
        <end position="153"/>
    </location>
</feature>